<dbReference type="EMBL" id="KN831952">
    <property type="protein sequence ID" value="KIO10251.1"/>
    <property type="molecule type" value="Genomic_DNA"/>
</dbReference>
<dbReference type="OrthoDB" id="10006572at2759"/>
<dbReference type="AlphaFoldDB" id="A0A0C3PN52"/>
<protein>
    <recommendedName>
        <fullName evidence="4">TEA domain-containing protein</fullName>
    </recommendedName>
</protein>
<dbReference type="SMART" id="SM00426">
    <property type="entry name" value="TEA"/>
    <property type="match status" value="1"/>
</dbReference>
<feature type="compositionally biased region" description="Low complexity" evidence="3">
    <location>
        <begin position="217"/>
        <end position="228"/>
    </location>
</feature>
<evidence type="ECO:0000259" key="4">
    <source>
        <dbReference type="PROSITE" id="PS51088"/>
    </source>
</evidence>
<evidence type="ECO:0000256" key="2">
    <source>
        <dbReference type="PROSITE-ProRule" id="PRU00505"/>
    </source>
</evidence>
<reference evidence="5 6" key="1">
    <citation type="submission" date="2014-04" db="EMBL/GenBank/DDBJ databases">
        <authorList>
            <consortium name="DOE Joint Genome Institute"/>
            <person name="Kuo A."/>
            <person name="Kohler A."/>
            <person name="Costa M.D."/>
            <person name="Nagy L.G."/>
            <person name="Floudas D."/>
            <person name="Copeland A."/>
            <person name="Barry K.W."/>
            <person name="Cichocki N."/>
            <person name="Veneault-Fourrey C."/>
            <person name="LaButti K."/>
            <person name="Lindquist E.A."/>
            <person name="Lipzen A."/>
            <person name="Lundell T."/>
            <person name="Morin E."/>
            <person name="Murat C."/>
            <person name="Sun H."/>
            <person name="Tunlid A."/>
            <person name="Henrissat B."/>
            <person name="Grigoriev I.V."/>
            <person name="Hibbett D.S."/>
            <person name="Martin F."/>
            <person name="Nordberg H.P."/>
            <person name="Cantor M.N."/>
            <person name="Hua S.X."/>
        </authorList>
    </citation>
    <scope>NUCLEOTIDE SEQUENCE [LARGE SCALE GENOMIC DNA]</scope>
    <source>
        <strain evidence="5 6">Marx 270</strain>
    </source>
</reference>
<dbReference type="GO" id="GO:0003700">
    <property type="term" value="F:DNA-binding transcription factor activity"/>
    <property type="evidence" value="ECO:0007669"/>
    <property type="project" value="InterPro"/>
</dbReference>
<keyword evidence="6" id="KW-1185">Reference proteome</keyword>
<feature type="DNA-binding region" description="TEA" evidence="2">
    <location>
        <begin position="63"/>
        <end position="137"/>
    </location>
</feature>
<dbReference type="Pfam" id="PF01285">
    <property type="entry name" value="TEA"/>
    <property type="match status" value="1"/>
</dbReference>
<feature type="region of interest" description="Disordered" evidence="3">
    <location>
        <begin position="213"/>
        <end position="286"/>
    </location>
</feature>
<feature type="region of interest" description="Disordered" evidence="3">
    <location>
        <begin position="11"/>
        <end position="42"/>
    </location>
</feature>
<evidence type="ECO:0000256" key="1">
    <source>
        <dbReference type="ARBA" id="ARBA00008421"/>
    </source>
</evidence>
<proteinExistence type="inferred from homology"/>
<evidence type="ECO:0000256" key="3">
    <source>
        <dbReference type="SAM" id="MobiDB-lite"/>
    </source>
</evidence>
<dbReference type="PROSITE" id="PS51088">
    <property type="entry name" value="TEA_2"/>
    <property type="match status" value="1"/>
</dbReference>
<accession>A0A0C3PN52</accession>
<feature type="compositionally biased region" description="Low complexity" evidence="3">
    <location>
        <begin position="241"/>
        <end position="277"/>
    </location>
</feature>
<evidence type="ECO:0000313" key="5">
    <source>
        <dbReference type="EMBL" id="KIO10251.1"/>
    </source>
</evidence>
<comment type="similarity">
    <text evidence="1">Belongs to the TEC1 family.</text>
</comment>
<organism evidence="5 6">
    <name type="scientific">Pisolithus tinctorius Marx 270</name>
    <dbReference type="NCBI Taxonomy" id="870435"/>
    <lineage>
        <taxon>Eukaryota</taxon>
        <taxon>Fungi</taxon>
        <taxon>Dikarya</taxon>
        <taxon>Basidiomycota</taxon>
        <taxon>Agaricomycotina</taxon>
        <taxon>Agaricomycetes</taxon>
        <taxon>Agaricomycetidae</taxon>
        <taxon>Boletales</taxon>
        <taxon>Sclerodermatineae</taxon>
        <taxon>Pisolithaceae</taxon>
        <taxon>Pisolithus</taxon>
    </lineage>
</organism>
<feature type="region of interest" description="Disordered" evidence="3">
    <location>
        <begin position="328"/>
        <end position="353"/>
    </location>
</feature>
<dbReference type="HOGENOM" id="CLU_036087_0_0_1"/>
<dbReference type="InterPro" id="IPR000818">
    <property type="entry name" value="TEA/ATTS_dom"/>
</dbReference>
<dbReference type="STRING" id="870435.A0A0C3PN52"/>
<gene>
    <name evidence="5" type="ORF">M404DRAFT_900241</name>
</gene>
<evidence type="ECO:0000313" key="6">
    <source>
        <dbReference type="Proteomes" id="UP000054217"/>
    </source>
</evidence>
<sequence>MTFSIGLRDINSHSEHDPGLPDIPLSSQHVLPSPHGPYHHAPKTTEDILHIILKTRKSWKTLKGQAEAVWPPHLEATMLKALQEYVPEDSRETRILGRFPMRNRFISDYIYRSTGKVRSAKQVGSRLQQLRDTAEGRQLIDSLTRCYRAPTRPQSAAAYLCSNAGTSQCQPSSPLLTGETFLHTIPSDVSSSDSSCSSSPSCSLTPLTPLDNVLVMSPPSSTSKQSQTADSRTPVYIDILPDPSSPRWSSSTHSNSPLSFSATPSPSSSSSSSIRPPGGSGPARRMRDIEPIVTFVSPTPVVGKSSYIVLLDGAPVHSEDTKLEYVGPYYSPGPTSTSTSSSVPSPPSKNDRPSLYNTALVPKYWDILCKATGRCFTHSRGNMLMGVLP</sequence>
<dbReference type="Proteomes" id="UP000054217">
    <property type="component" value="Unassembled WGS sequence"/>
</dbReference>
<reference evidence="6" key="2">
    <citation type="submission" date="2015-01" db="EMBL/GenBank/DDBJ databases">
        <title>Evolutionary Origins and Diversification of the Mycorrhizal Mutualists.</title>
        <authorList>
            <consortium name="DOE Joint Genome Institute"/>
            <consortium name="Mycorrhizal Genomics Consortium"/>
            <person name="Kohler A."/>
            <person name="Kuo A."/>
            <person name="Nagy L.G."/>
            <person name="Floudas D."/>
            <person name="Copeland A."/>
            <person name="Barry K.W."/>
            <person name="Cichocki N."/>
            <person name="Veneault-Fourrey C."/>
            <person name="LaButti K."/>
            <person name="Lindquist E.A."/>
            <person name="Lipzen A."/>
            <person name="Lundell T."/>
            <person name="Morin E."/>
            <person name="Murat C."/>
            <person name="Riley R."/>
            <person name="Ohm R."/>
            <person name="Sun H."/>
            <person name="Tunlid A."/>
            <person name="Henrissat B."/>
            <person name="Grigoriev I.V."/>
            <person name="Hibbett D.S."/>
            <person name="Martin F."/>
        </authorList>
    </citation>
    <scope>NUCLEOTIDE SEQUENCE [LARGE SCALE GENOMIC DNA]</scope>
    <source>
        <strain evidence="6">Marx 270</strain>
    </source>
</reference>
<dbReference type="InterPro" id="IPR038096">
    <property type="entry name" value="TEA/ATTS_sf"/>
</dbReference>
<feature type="domain" description="TEA" evidence="4">
    <location>
        <begin position="63"/>
        <end position="137"/>
    </location>
</feature>
<name>A0A0C3PN52_PISTI</name>
<dbReference type="Gene3D" id="6.10.20.40">
    <property type="entry name" value="TEA/ATTS domain"/>
    <property type="match status" value="1"/>
</dbReference>
<dbReference type="InParanoid" id="A0A0C3PN52"/>
<feature type="compositionally biased region" description="Low complexity" evidence="3">
    <location>
        <begin position="328"/>
        <end position="343"/>
    </location>
</feature>